<evidence type="ECO:0000256" key="1">
    <source>
        <dbReference type="ARBA" id="ARBA00004613"/>
    </source>
</evidence>
<sequence length="158" mass="17671">MIKFLLLLVIALAIFDGGDAVSKIETSKLSSSNVGHAVRTDNGGKRSLRGLALINDAANEERGGTEGGWDKAAMKTRWAKKVSLAKRLIDEDVPYKTLFKKSITPAQYFEATGFDIGLRFAGRRENILKSNPGFDKWLGYEEYWNEKMWKLAARNRGD</sequence>
<comment type="caution">
    <text evidence="6">The sequence shown here is derived from an EMBL/GenBank/DDBJ whole genome shotgun (WGS) entry which is preliminary data.</text>
</comment>
<keyword evidence="3 5" id="KW-0964">Secreted</keyword>
<accession>A0A6G0QRF0</accession>
<feature type="chain" id="PRO_5045002683" description="RxLR effector protein" evidence="5">
    <location>
        <begin position="21"/>
        <end position="158"/>
    </location>
</feature>
<comment type="subcellular location">
    <subcellularLocation>
        <location evidence="1 5">Secreted</location>
    </subcellularLocation>
</comment>
<organism evidence="6 7">
    <name type="scientific">Phytophthora fragariae</name>
    <dbReference type="NCBI Taxonomy" id="53985"/>
    <lineage>
        <taxon>Eukaryota</taxon>
        <taxon>Sar</taxon>
        <taxon>Stramenopiles</taxon>
        <taxon>Oomycota</taxon>
        <taxon>Peronosporomycetes</taxon>
        <taxon>Peronosporales</taxon>
        <taxon>Peronosporaceae</taxon>
        <taxon>Phytophthora</taxon>
    </lineage>
</organism>
<evidence type="ECO:0000313" key="6">
    <source>
        <dbReference type="EMBL" id="KAE9299537.1"/>
    </source>
</evidence>
<evidence type="ECO:0000313" key="7">
    <source>
        <dbReference type="Proteomes" id="UP000486351"/>
    </source>
</evidence>
<dbReference type="InterPro" id="IPR031825">
    <property type="entry name" value="RXLR"/>
</dbReference>
<dbReference type="Proteomes" id="UP000486351">
    <property type="component" value="Unassembled WGS sequence"/>
</dbReference>
<gene>
    <name evidence="6" type="ORF">PF008_g23220</name>
</gene>
<dbReference type="AlphaFoldDB" id="A0A6G0QRF0"/>
<keyword evidence="4 5" id="KW-0732">Signal</keyword>
<comment type="function">
    <text evidence="5">Effector that suppresses plant defense responses during pathogen infection.</text>
</comment>
<evidence type="ECO:0000256" key="5">
    <source>
        <dbReference type="RuleBase" id="RU367124"/>
    </source>
</evidence>
<comment type="similarity">
    <text evidence="2 5">Belongs to the RxLR effector family.</text>
</comment>
<evidence type="ECO:0000256" key="2">
    <source>
        <dbReference type="ARBA" id="ARBA00010400"/>
    </source>
</evidence>
<evidence type="ECO:0000256" key="3">
    <source>
        <dbReference type="ARBA" id="ARBA00022525"/>
    </source>
</evidence>
<reference evidence="6 7" key="1">
    <citation type="submission" date="2018-09" db="EMBL/GenBank/DDBJ databases">
        <title>Genomic investigation of the strawberry pathogen Phytophthora fragariae indicates pathogenicity is determined by transcriptional variation in three key races.</title>
        <authorList>
            <person name="Adams T.M."/>
            <person name="Armitage A.D."/>
            <person name="Sobczyk M.K."/>
            <person name="Bates H.J."/>
            <person name="Dunwell J.M."/>
            <person name="Nellist C.F."/>
            <person name="Harrison R.J."/>
        </authorList>
    </citation>
    <scope>NUCLEOTIDE SEQUENCE [LARGE SCALE GENOMIC DNA]</scope>
    <source>
        <strain evidence="6 7">NOV-77</strain>
    </source>
</reference>
<comment type="domain">
    <text evidence="5">The RxLR-dEER motif acts to carry the protein into the host cell cytoplasm through binding to cell surface phosphatidylinositol-3-phosphate.</text>
</comment>
<name>A0A6G0QRF0_9STRA</name>
<dbReference type="Pfam" id="PF16810">
    <property type="entry name" value="RXLR"/>
    <property type="match status" value="1"/>
</dbReference>
<feature type="signal peptide" evidence="5">
    <location>
        <begin position="1"/>
        <end position="20"/>
    </location>
</feature>
<protein>
    <recommendedName>
        <fullName evidence="5">RxLR effector protein</fullName>
    </recommendedName>
</protein>
<dbReference type="EMBL" id="QXFY01002305">
    <property type="protein sequence ID" value="KAE9299537.1"/>
    <property type="molecule type" value="Genomic_DNA"/>
</dbReference>
<proteinExistence type="inferred from homology"/>
<evidence type="ECO:0000256" key="4">
    <source>
        <dbReference type="ARBA" id="ARBA00022729"/>
    </source>
</evidence>